<proteinExistence type="predicted"/>
<evidence type="ECO:0000313" key="2">
    <source>
        <dbReference type="Proteomes" id="UP000235649"/>
    </source>
</evidence>
<reference evidence="1 2" key="1">
    <citation type="submission" date="2017-05" db="EMBL/GenBank/DDBJ databases">
        <title>Lactobacillus nurukis nov., sp. nov., isolated from nuruk.</title>
        <authorList>
            <person name="Kim S.-J."/>
        </authorList>
    </citation>
    <scope>NUCLEOTIDE SEQUENCE [LARGE SCALE GENOMIC DNA]</scope>
    <source>
        <strain evidence="1 2">SYF10-1a</strain>
    </source>
</reference>
<comment type="caution">
    <text evidence="1">The sequence shown here is derived from an EMBL/GenBank/DDBJ whole genome shotgun (WGS) entry which is preliminary data.</text>
</comment>
<protein>
    <submittedName>
        <fullName evidence="1">Uncharacterized protein</fullName>
    </submittedName>
</protein>
<dbReference type="EMBL" id="NIPR01000013">
    <property type="protein sequence ID" value="PMD71356.1"/>
    <property type="molecule type" value="Genomic_DNA"/>
</dbReference>
<sequence>MSQNTIAVALDINKIPYVNDHEIILTPGIQKVWYTAKTVPIIIPKRIKLIDSLINSFLDKFSKNNNKRNILKLNYFAKKVAKYLNRVEHDQVIFENDQLKSLVLSNLKNKNKYITNKEKALSIEG</sequence>
<accession>A0A2N7AUU7</accession>
<dbReference type="OrthoDB" id="2321087at2"/>
<keyword evidence="2" id="KW-1185">Reference proteome</keyword>
<dbReference type="Proteomes" id="UP000235649">
    <property type="component" value="Unassembled WGS sequence"/>
</dbReference>
<organism evidence="1 2">
    <name type="scientific">Companilactobacillus nuruki</name>
    <dbReference type="NCBI Taxonomy" id="1993540"/>
    <lineage>
        <taxon>Bacteria</taxon>
        <taxon>Bacillati</taxon>
        <taxon>Bacillota</taxon>
        <taxon>Bacilli</taxon>
        <taxon>Lactobacillales</taxon>
        <taxon>Lactobacillaceae</taxon>
        <taxon>Companilactobacillus</taxon>
    </lineage>
</organism>
<name>A0A2N7AUU7_9LACO</name>
<dbReference type="RefSeq" id="WP_102195989.1">
    <property type="nucleotide sequence ID" value="NZ_NIPR01000013.1"/>
</dbReference>
<gene>
    <name evidence="1" type="ORF">CBP76_05725</name>
</gene>
<evidence type="ECO:0000313" key="1">
    <source>
        <dbReference type="EMBL" id="PMD71356.1"/>
    </source>
</evidence>
<dbReference type="AlphaFoldDB" id="A0A2N7AUU7"/>